<dbReference type="EMBL" id="BNBC01000082">
    <property type="protein sequence ID" value="GHF18147.1"/>
    <property type="molecule type" value="Genomic_DNA"/>
</dbReference>
<dbReference type="PROSITE" id="PS50850">
    <property type="entry name" value="MFS"/>
    <property type="match status" value="1"/>
</dbReference>
<feature type="transmembrane region" description="Helical" evidence="7">
    <location>
        <begin position="212"/>
        <end position="231"/>
    </location>
</feature>
<dbReference type="Gene3D" id="1.20.1720.10">
    <property type="entry name" value="Multidrug resistance protein D"/>
    <property type="match status" value="1"/>
</dbReference>
<dbReference type="GO" id="GO:0022857">
    <property type="term" value="F:transmembrane transporter activity"/>
    <property type="evidence" value="ECO:0007669"/>
    <property type="project" value="InterPro"/>
</dbReference>
<feature type="transmembrane region" description="Helical" evidence="7">
    <location>
        <begin position="386"/>
        <end position="405"/>
    </location>
</feature>
<dbReference type="Pfam" id="PF07690">
    <property type="entry name" value="MFS_1"/>
    <property type="match status" value="1"/>
</dbReference>
<feature type="transmembrane region" description="Helical" evidence="7">
    <location>
        <begin position="252"/>
        <end position="274"/>
    </location>
</feature>
<dbReference type="GO" id="GO:0046677">
    <property type="term" value="P:response to antibiotic"/>
    <property type="evidence" value="ECO:0007669"/>
    <property type="project" value="UniProtKB-KW"/>
</dbReference>
<evidence type="ECO:0000256" key="2">
    <source>
        <dbReference type="ARBA" id="ARBA00022692"/>
    </source>
</evidence>
<keyword evidence="2 7" id="KW-0812">Transmembrane</keyword>
<dbReference type="GO" id="GO:0005886">
    <property type="term" value="C:plasma membrane"/>
    <property type="evidence" value="ECO:0007669"/>
    <property type="project" value="UniProtKB-SubCell"/>
</dbReference>
<feature type="region of interest" description="Disordered" evidence="6">
    <location>
        <begin position="441"/>
        <end position="464"/>
    </location>
</feature>
<keyword evidence="3 7" id="KW-1133">Transmembrane helix</keyword>
<dbReference type="InterPro" id="IPR036259">
    <property type="entry name" value="MFS_trans_sf"/>
</dbReference>
<feature type="transmembrane region" description="Helical" evidence="7">
    <location>
        <begin position="190"/>
        <end position="206"/>
    </location>
</feature>
<dbReference type="AlphaFoldDB" id="A0A919AP22"/>
<evidence type="ECO:0000256" key="4">
    <source>
        <dbReference type="ARBA" id="ARBA00023136"/>
    </source>
</evidence>
<dbReference type="PANTHER" id="PTHR42718">
    <property type="entry name" value="MAJOR FACILITATOR SUPERFAMILY MULTIDRUG TRANSPORTER MFSC"/>
    <property type="match status" value="1"/>
</dbReference>
<feature type="transmembrane region" description="Helical" evidence="7">
    <location>
        <begin position="316"/>
        <end position="335"/>
    </location>
</feature>
<evidence type="ECO:0000256" key="7">
    <source>
        <dbReference type="SAM" id="Phobius"/>
    </source>
</evidence>
<feature type="transmembrane region" description="Helical" evidence="7">
    <location>
        <begin position="115"/>
        <end position="138"/>
    </location>
</feature>
<comment type="caution">
    <text evidence="9">The sequence shown here is derived from an EMBL/GenBank/DDBJ whole genome shotgun (WGS) entry which is preliminary data.</text>
</comment>
<proteinExistence type="predicted"/>
<evidence type="ECO:0000313" key="9">
    <source>
        <dbReference type="EMBL" id="GHF18147.1"/>
    </source>
</evidence>
<dbReference type="Gene3D" id="1.20.1250.20">
    <property type="entry name" value="MFS general substrate transporter like domains"/>
    <property type="match status" value="1"/>
</dbReference>
<evidence type="ECO:0000256" key="1">
    <source>
        <dbReference type="ARBA" id="ARBA00004651"/>
    </source>
</evidence>
<feature type="transmembrane region" description="Helical" evidence="7">
    <location>
        <begin position="411"/>
        <end position="435"/>
    </location>
</feature>
<keyword evidence="10" id="KW-1185">Reference proteome</keyword>
<feature type="transmembrane region" description="Helical" evidence="7">
    <location>
        <begin position="150"/>
        <end position="170"/>
    </location>
</feature>
<sequence length="464" mass="48395">MATMDGSIVSVTAQTMREGLHTSGAAIQLIVSGYLLTSGVLLVTCARIGDIVGHRRAFLLGLGWFTAASLLCGLAPDATVLVLARIAQAVGAALLTPQIFSLIHLHWDGAARRKAIGLYSMVLAVGVALGQVIGGLVAGADLFGLSWRPVFLINVPIGVLLSAIGPRVLLHSRARDTRTDEQARLDPVGVALLTVAMTALIAPLVFGPDHDWPFWTWISLASGAVLLLAFARHETAARHPLLNLAVLRPKGVKPGLAACWIIGGCYTAFLLTLTLHLQSALGRSPLQAGLTFVPYTLGFGTLSLSWNHYPHRLRRILPIAGPIAFATGAALLVLLHRGHWHSLGAMPLLFLAGAGHAAGYSPLIAQVTSLVESRLASAVSALNSTGPLLAGVTSVAGLGSLYFTAPSSADGLLRVVGAMTALLAAGTACATRAVLARSTVDTTERHEVRLPEPPVSTAQPQESP</sequence>
<dbReference type="Proteomes" id="UP000641386">
    <property type="component" value="Unassembled WGS sequence"/>
</dbReference>
<protein>
    <submittedName>
        <fullName evidence="9">MFS transporter</fullName>
    </submittedName>
</protein>
<accession>A0A919AP22</accession>
<feature type="domain" description="Major facilitator superfamily (MFS) profile" evidence="8">
    <location>
        <begin position="1"/>
        <end position="444"/>
    </location>
</feature>
<organism evidence="9 10">
    <name type="scientific">Streptomyces spiralis</name>
    <dbReference type="NCBI Taxonomy" id="66376"/>
    <lineage>
        <taxon>Bacteria</taxon>
        <taxon>Bacillati</taxon>
        <taxon>Actinomycetota</taxon>
        <taxon>Actinomycetes</taxon>
        <taxon>Kitasatosporales</taxon>
        <taxon>Streptomycetaceae</taxon>
        <taxon>Streptomyces</taxon>
    </lineage>
</organism>
<feature type="transmembrane region" description="Helical" evidence="7">
    <location>
        <begin position="347"/>
        <end position="365"/>
    </location>
</feature>
<dbReference type="InterPro" id="IPR020846">
    <property type="entry name" value="MFS_dom"/>
</dbReference>
<reference evidence="9" key="2">
    <citation type="submission" date="2020-09" db="EMBL/GenBank/DDBJ databases">
        <authorList>
            <person name="Sun Q."/>
            <person name="Ohkuma M."/>
        </authorList>
    </citation>
    <scope>NUCLEOTIDE SEQUENCE</scope>
    <source>
        <strain evidence="9">JCM 3302</strain>
    </source>
</reference>
<keyword evidence="5" id="KW-0046">Antibiotic resistance</keyword>
<name>A0A919AP22_9ACTN</name>
<dbReference type="InterPro" id="IPR011701">
    <property type="entry name" value="MFS"/>
</dbReference>
<evidence type="ECO:0000256" key="3">
    <source>
        <dbReference type="ARBA" id="ARBA00022989"/>
    </source>
</evidence>
<evidence type="ECO:0000313" key="10">
    <source>
        <dbReference type="Proteomes" id="UP000641386"/>
    </source>
</evidence>
<dbReference type="CDD" id="cd17321">
    <property type="entry name" value="MFS_MMR_MDR_like"/>
    <property type="match status" value="1"/>
</dbReference>
<evidence type="ECO:0000259" key="8">
    <source>
        <dbReference type="PROSITE" id="PS50850"/>
    </source>
</evidence>
<dbReference type="SUPFAM" id="SSF103473">
    <property type="entry name" value="MFS general substrate transporter"/>
    <property type="match status" value="1"/>
</dbReference>
<evidence type="ECO:0000256" key="6">
    <source>
        <dbReference type="SAM" id="MobiDB-lite"/>
    </source>
</evidence>
<evidence type="ECO:0000256" key="5">
    <source>
        <dbReference type="ARBA" id="ARBA00023251"/>
    </source>
</evidence>
<keyword evidence="4 7" id="KW-0472">Membrane</keyword>
<feature type="transmembrane region" description="Helical" evidence="7">
    <location>
        <begin position="57"/>
        <end position="76"/>
    </location>
</feature>
<dbReference type="PANTHER" id="PTHR42718:SF39">
    <property type="entry name" value="ACTINORHODIN TRANSPORTER-RELATED"/>
    <property type="match status" value="1"/>
</dbReference>
<feature type="transmembrane region" description="Helical" evidence="7">
    <location>
        <begin position="286"/>
        <end position="304"/>
    </location>
</feature>
<reference evidence="9" key="1">
    <citation type="journal article" date="2014" name="Int. J. Syst. Evol. Microbiol.">
        <title>Complete genome sequence of Corynebacterium casei LMG S-19264T (=DSM 44701T), isolated from a smear-ripened cheese.</title>
        <authorList>
            <consortium name="US DOE Joint Genome Institute (JGI-PGF)"/>
            <person name="Walter F."/>
            <person name="Albersmeier A."/>
            <person name="Kalinowski J."/>
            <person name="Ruckert C."/>
        </authorList>
    </citation>
    <scope>NUCLEOTIDE SEQUENCE</scope>
    <source>
        <strain evidence="9">JCM 3302</strain>
    </source>
</reference>
<feature type="transmembrane region" description="Helical" evidence="7">
    <location>
        <begin position="82"/>
        <end position="103"/>
    </location>
</feature>
<comment type="subcellular location">
    <subcellularLocation>
        <location evidence="1">Cell membrane</location>
        <topology evidence="1">Multi-pass membrane protein</topology>
    </subcellularLocation>
</comment>
<gene>
    <name evidence="9" type="ORF">GCM10014715_86430</name>
</gene>
<feature type="transmembrane region" description="Helical" evidence="7">
    <location>
        <begin position="25"/>
        <end position="45"/>
    </location>
</feature>